<feature type="compositionally biased region" description="Low complexity" evidence="1">
    <location>
        <begin position="95"/>
        <end position="104"/>
    </location>
</feature>
<feature type="non-terminal residue" evidence="2">
    <location>
        <position position="1"/>
    </location>
</feature>
<protein>
    <submittedName>
        <fullName evidence="2">Uncharacterized protein</fullName>
    </submittedName>
</protein>
<proteinExistence type="predicted"/>
<comment type="caution">
    <text evidence="2">The sequence shown here is derived from an EMBL/GenBank/DDBJ whole genome shotgun (WGS) entry which is preliminary data.</text>
</comment>
<keyword evidence="3" id="KW-1185">Reference proteome</keyword>
<evidence type="ECO:0000313" key="3">
    <source>
        <dbReference type="Proteomes" id="UP001221757"/>
    </source>
</evidence>
<feature type="region of interest" description="Disordered" evidence="1">
    <location>
        <begin position="87"/>
        <end position="114"/>
    </location>
</feature>
<gene>
    <name evidence="2" type="ORF">B0H17DRAFT_1327734</name>
</gene>
<feature type="compositionally biased region" description="Pro residues" evidence="1">
    <location>
        <begin position="105"/>
        <end position="114"/>
    </location>
</feature>
<evidence type="ECO:0000313" key="2">
    <source>
        <dbReference type="EMBL" id="KAJ7701212.1"/>
    </source>
</evidence>
<organism evidence="2 3">
    <name type="scientific">Mycena rosella</name>
    <name type="common">Pink bonnet</name>
    <name type="synonym">Agaricus rosellus</name>
    <dbReference type="NCBI Taxonomy" id="1033263"/>
    <lineage>
        <taxon>Eukaryota</taxon>
        <taxon>Fungi</taxon>
        <taxon>Dikarya</taxon>
        <taxon>Basidiomycota</taxon>
        <taxon>Agaricomycotina</taxon>
        <taxon>Agaricomycetes</taxon>
        <taxon>Agaricomycetidae</taxon>
        <taxon>Agaricales</taxon>
        <taxon>Marasmiineae</taxon>
        <taxon>Mycenaceae</taxon>
        <taxon>Mycena</taxon>
    </lineage>
</organism>
<dbReference type="AlphaFoldDB" id="A0AAD7DYX7"/>
<dbReference type="Proteomes" id="UP001221757">
    <property type="component" value="Unassembled WGS sequence"/>
</dbReference>
<sequence length="114" mass="12823">MEGILEFKMGKSGWGMEQFLKASTRLAVYFTFRHANLKPFTLHCQINLATGYWRNTFLPDLVNPLTMYNLHWTGHYIHDPTLAHTTALHNSRDTPSAPAPSSAGPMPPPPSDSR</sequence>
<accession>A0AAD7DYX7</accession>
<evidence type="ECO:0000256" key="1">
    <source>
        <dbReference type="SAM" id="MobiDB-lite"/>
    </source>
</evidence>
<dbReference type="EMBL" id="JARKIE010000018">
    <property type="protein sequence ID" value="KAJ7701212.1"/>
    <property type="molecule type" value="Genomic_DNA"/>
</dbReference>
<name>A0AAD7DYX7_MYCRO</name>
<reference evidence="2" key="1">
    <citation type="submission" date="2023-03" db="EMBL/GenBank/DDBJ databases">
        <title>Massive genome expansion in bonnet fungi (Mycena s.s.) driven by repeated elements and novel gene families across ecological guilds.</title>
        <authorList>
            <consortium name="Lawrence Berkeley National Laboratory"/>
            <person name="Harder C.B."/>
            <person name="Miyauchi S."/>
            <person name="Viragh M."/>
            <person name="Kuo A."/>
            <person name="Thoen E."/>
            <person name="Andreopoulos B."/>
            <person name="Lu D."/>
            <person name="Skrede I."/>
            <person name="Drula E."/>
            <person name="Henrissat B."/>
            <person name="Morin E."/>
            <person name="Kohler A."/>
            <person name="Barry K."/>
            <person name="LaButti K."/>
            <person name="Morin E."/>
            <person name="Salamov A."/>
            <person name="Lipzen A."/>
            <person name="Mereny Z."/>
            <person name="Hegedus B."/>
            <person name="Baldrian P."/>
            <person name="Stursova M."/>
            <person name="Weitz H."/>
            <person name="Taylor A."/>
            <person name="Grigoriev I.V."/>
            <person name="Nagy L.G."/>
            <person name="Martin F."/>
            <person name="Kauserud H."/>
        </authorList>
    </citation>
    <scope>NUCLEOTIDE SEQUENCE</scope>
    <source>
        <strain evidence="2">CBHHK067</strain>
    </source>
</reference>